<dbReference type="OrthoDB" id="6053912at2759"/>
<feature type="domain" description="HTH psq-type" evidence="3">
    <location>
        <begin position="623"/>
        <end position="659"/>
    </location>
</feature>
<feature type="region of interest" description="Disordered" evidence="1">
    <location>
        <begin position="231"/>
        <end position="254"/>
    </location>
</feature>
<evidence type="ECO:0000259" key="2">
    <source>
        <dbReference type="Pfam" id="PF03184"/>
    </source>
</evidence>
<dbReference type="Pfam" id="PF03184">
    <property type="entry name" value="DDE_1"/>
    <property type="match status" value="1"/>
</dbReference>
<feature type="domain" description="DDE-1" evidence="2">
    <location>
        <begin position="795"/>
        <end position="959"/>
    </location>
</feature>
<dbReference type="InterPro" id="IPR050863">
    <property type="entry name" value="CenT-Element_Derived"/>
</dbReference>
<dbReference type="InterPro" id="IPR004875">
    <property type="entry name" value="DDE_SF_endonuclease_dom"/>
</dbReference>
<feature type="region of interest" description="Disordered" evidence="1">
    <location>
        <begin position="327"/>
        <end position="427"/>
    </location>
</feature>
<evidence type="ECO:0000259" key="3">
    <source>
        <dbReference type="Pfam" id="PF05225"/>
    </source>
</evidence>
<dbReference type="InterPro" id="IPR009057">
    <property type="entry name" value="Homeodomain-like_sf"/>
</dbReference>
<dbReference type="GO" id="GO:0005634">
    <property type="term" value="C:nucleus"/>
    <property type="evidence" value="ECO:0007669"/>
    <property type="project" value="TreeGrafter"/>
</dbReference>
<feature type="region of interest" description="Disordered" evidence="1">
    <location>
        <begin position="144"/>
        <end position="204"/>
    </location>
</feature>
<reference evidence="4" key="1">
    <citation type="submission" date="2021-03" db="EMBL/GenBank/DDBJ databases">
        <authorList>
            <person name="Bekaert M."/>
        </authorList>
    </citation>
    <scope>NUCLEOTIDE SEQUENCE</scope>
</reference>
<comment type="caution">
    <text evidence="4">The sequence shown here is derived from an EMBL/GenBank/DDBJ whole genome shotgun (WGS) entry which is preliminary data.</text>
</comment>
<evidence type="ECO:0008006" key="6">
    <source>
        <dbReference type="Google" id="ProtNLM"/>
    </source>
</evidence>
<evidence type="ECO:0000256" key="1">
    <source>
        <dbReference type="SAM" id="MobiDB-lite"/>
    </source>
</evidence>
<organism evidence="4 5">
    <name type="scientific">Mytilus edulis</name>
    <name type="common">Blue mussel</name>
    <dbReference type="NCBI Taxonomy" id="6550"/>
    <lineage>
        <taxon>Eukaryota</taxon>
        <taxon>Metazoa</taxon>
        <taxon>Spiralia</taxon>
        <taxon>Lophotrochozoa</taxon>
        <taxon>Mollusca</taxon>
        <taxon>Bivalvia</taxon>
        <taxon>Autobranchia</taxon>
        <taxon>Pteriomorphia</taxon>
        <taxon>Mytilida</taxon>
        <taxon>Mytiloidea</taxon>
        <taxon>Mytilidae</taxon>
        <taxon>Mytilinae</taxon>
        <taxon>Mytilus</taxon>
    </lineage>
</organism>
<feature type="region of interest" description="Disordered" evidence="1">
    <location>
        <begin position="509"/>
        <end position="530"/>
    </location>
</feature>
<dbReference type="PANTHER" id="PTHR19303">
    <property type="entry name" value="TRANSPOSON"/>
    <property type="match status" value="1"/>
</dbReference>
<feature type="region of interest" description="Disordered" evidence="1">
    <location>
        <begin position="287"/>
        <end position="310"/>
    </location>
</feature>
<dbReference type="PANTHER" id="PTHR19303:SF74">
    <property type="entry name" value="POGO TRANSPOSABLE ELEMENT WITH KRAB DOMAIN"/>
    <property type="match status" value="1"/>
</dbReference>
<feature type="compositionally biased region" description="Basic and acidic residues" evidence="1">
    <location>
        <begin position="231"/>
        <end position="246"/>
    </location>
</feature>
<evidence type="ECO:0000313" key="5">
    <source>
        <dbReference type="Proteomes" id="UP000683360"/>
    </source>
</evidence>
<feature type="compositionally biased region" description="Polar residues" evidence="1">
    <location>
        <begin position="377"/>
        <end position="387"/>
    </location>
</feature>
<sequence>MSSFLKDYSLKTVYDFVQALYTGSFTLNHERAFDLLNLCTFLDVSIFTTSVQGVVNSDANLKQQLEKRQKSNNKNCVFYDVEIAQDSFSAPLKIPMKLLEDNVILERIGDSTINTKGHCSQPSGAISKKTWTSILNSDCVDNNKRKTNVDLSNTDSNNTKGQSSQSSDSISKRTWTSILNSNCVDNNKRKNNVNSSNTDSGIPHKQARVLEQSKNDVQTRPNICSQQIKQEKEKPKIVKHVEDKDSQGSTIQSDHGFEVHDKKGVSKKTQRLSAISGLIYEVDEDSSKGTITDKDENSSEATITDIDENSSDGSIIELQVDKSIIKGSSEKSKPLPTSKVNSEKSKPLLSTRDSSEKSKTLSTSMGSSEKQKHLPTSKGQTKTLPTCTSKVSSVKSKTLSTSNGQTKTLPTCSSKGSSEKSKILSTSMDSSEISKALTNSMSSSKNSKTLPTLSTGQGILGKTEKQEWKCQLCQKVSKDFVEKEDGQHICTGCDSLFSGEANQIDSEYNSLDGEANQTEGEDNQTDGEENMEKVSEIKIEKKKLHNGKVMQYDYQSLVDAYYAVKEGGMSMKAACKHFCVTKLALQRRVSGKISIDINPHDTLITGCIHRKRNKKYRSYSTSAMAAAYKAVVEDKVPMRSASKLHGVPFTTLMDRVHGRIDPDCTTMGTGPFFPLDKESRLVTHLIEMGELGYGYYRQDVVDMASNYAIALDLKTKKDKPLTLTWYSGMIKRWPDFKIVKLKALEVVKANNANKETISKYFNQLEKALLKYNLIDKPHLIYNVDEKSVTISGKGETVTILGCGNAAGSALPPFFIFPGQKVNDRLLEGSSPGSVVTVSKTGESNSDIFMDFLCNHFMKIVPDNELVLLLLDGHASHIPVSTFEWARNHNIILQLIPAFTSHFLQPLDVGCYGLLKDIYNSLCHKTIRTKNCALDHNDVCPMVCKAYKNALSTSNLQSAFKKTGIYPFTKDVMELPLEPSEALCLTDSESFEESQVENVIDLHLLNEDNSSSEAEIVNERNHVTDI</sequence>
<feature type="compositionally biased region" description="Acidic residues" evidence="1">
    <location>
        <begin position="519"/>
        <end position="529"/>
    </location>
</feature>
<dbReference type="SUPFAM" id="SSF46689">
    <property type="entry name" value="Homeodomain-like"/>
    <property type="match status" value="1"/>
</dbReference>
<keyword evidence="5" id="KW-1185">Reference proteome</keyword>
<dbReference type="GO" id="GO:0003677">
    <property type="term" value="F:DNA binding"/>
    <property type="evidence" value="ECO:0007669"/>
    <property type="project" value="InterPro"/>
</dbReference>
<feature type="compositionally biased region" description="Polar residues" evidence="1">
    <location>
        <begin position="403"/>
        <end position="416"/>
    </location>
</feature>
<dbReference type="AlphaFoldDB" id="A0A8S3QQ06"/>
<accession>A0A8S3QQ06</accession>
<evidence type="ECO:0000313" key="4">
    <source>
        <dbReference type="EMBL" id="CAG2196551.1"/>
    </source>
</evidence>
<name>A0A8S3QQ06_MYTED</name>
<protein>
    <recommendedName>
        <fullName evidence="6">DDE-1 domain-containing protein</fullName>
    </recommendedName>
</protein>
<dbReference type="InterPro" id="IPR007889">
    <property type="entry name" value="HTH_Psq"/>
</dbReference>
<feature type="compositionally biased region" description="Polar residues" evidence="1">
    <location>
        <begin position="149"/>
        <end position="161"/>
    </location>
</feature>
<dbReference type="Pfam" id="PF05225">
    <property type="entry name" value="HTH_psq"/>
    <property type="match status" value="1"/>
</dbReference>
<proteinExistence type="predicted"/>
<feature type="compositionally biased region" description="Low complexity" evidence="1">
    <location>
        <begin position="388"/>
        <end position="402"/>
    </location>
</feature>
<gene>
    <name evidence="4" type="ORF">MEDL_11458</name>
</gene>
<dbReference type="EMBL" id="CAJPWZ010000561">
    <property type="protein sequence ID" value="CAG2196551.1"/>
    <property type="molecule type" value="Genomic_DNA"/>
</dbReference>
<dbReference type="Proteomes" id="UP000683360">
    <property type="component" value="Unassembled WGS sequence"/>
</dbReference>
<dbReference type="Gene3D" id="1.10.10.60">
    <property type="entry name" value="Homeodomain-like"/>
    <property type="match status" value="1"/>
</dbReference>
<feature type="compositionally biased region" description="Basic and acidic residues" evidence="1">
    <location>
        <begin position="287"/>
        <end position="297"/>
    </location>
</feature>